<keyword evidence="2" id="KW-1185">Reference proteome</keyword>
<evidence type="ECO:0000313" key="2">
    <source>
        <dbReference type="Proteomes" id="UP001239111"/>
    </source>
</evidence>
<protein>
    <submittedName>
        <fullName evidence="1">Uncharacterized protein</fullName>
    </submittedName>
</protein>
<gene>
    <name evidence="1" type="ORF">QAD02_001325</name>
</gene>
<accession>A0ACC2NGM1</accession>
<sequence>MYMCSVVVNAEFVNEAWVRVLSKSETFEGLDRQKKSVWEKIMTALWNWQLYLRSIQKISMWRNMKPSNQRIWKTGRCRNEKLLGVVALGIGPLSDSNEDNDEEIEPNKYKLEDVADEPNVDNNGGKGDEPDESMY</sequence>
<reference evidence="1" key="1">
    <citation type="submission" date="2023-04" db="EMBL/GenBank/DDBJ databases">
        <title>A chromosome-level genome assembly of the parasitoid wasp Eretmocerus hayati.</title>
        <authorList>
            <person name="Zhong Y."/>
            <person name="Liu S."/>
            <person name="Liu Y."/>
        </authorList>
    </citation>
    <scope>NUCLEOTIDE SEQUENCE</scope>
    <source>
        <strain evidence="1">ZJU_SS_LIU_2023</strain>
    </source>
</reference>
<dbReference type="Proteomes" id="UP001239111">
    <property type="component" value="Chromosome 3"/>
</dbReference>
<name>A0ACC2NGM1_9HYME</name>
<proteinExistence type="predicted"/>
<dbReference type="EMBL" id="CM056743">
    <property type="protein sequence ID" value="KAJ8670066.1"/>
    <property type="molecule type" value="Genomic_DNA"/>
</dbReference>
<evidence type="ECO:0000313" key="1">
    <source>
        <dbReference type="EMBL" id="KAJ8670066.1"/>
    </source>
</evidence>
<comment type="caution">
    <text evidence="1">The sequence shown here is derived from an EMBL/GenBank/DDBJ whole genome shotgun (WGS) entry which is preliminary data.</text>
</comment>
<organism evidence="1 2">
    <name type="scientific">Eretmocerus hayati</name>
    <dbReference type="NCBI Taxonomy" id="131215"/>
    <lineage>
        <taxon>Eukaryota</taxon>
        <taxon>Metazoa</taxon>
        <taxon>Ecdysozoa</taxon>
        <taxon>Arthropoda</taxon>
        <taxon>Hexapoda</taxon>
        <taxon>Insecta</taxon>
        <taxon>Pterygota</taxon>
        <taxon>Neoptera</taxon>
        <taxon>Endopterygota</taxon>
        <taxon>Hymenoptera</taxon>
        <taxon>Apocrita</taxon>
        <taxon>Proctotrupomorpha</taxon>
        <taxon>Chalcidoidea</taxon>
        <taxon>Aphelinidae</taxon>
        <taxon>Aphelininae</taxon>
        <taxon>Eretmocerus</taxon>
    </lineage>
</organism>